<feature type="region of interest" description="Disordered" evidence="6">
    <location>
        <begin position="591"/>
        <end position="616"/>
    </location>
</feature>
<dbReference type="SUPFAM" id="SSF69304">
    <property type="entry name" value="Tricorn protease N-terminal domain"/>
    <property type="match status" value="1"/>
</dbReference>
<evidence type="ECO:0000313" key="8">
    <source>
        <dbReference type="EMBL" id="MXQ67939.1"/>
    </source>
</evidence>
<name>A0A6I4WAM9_9ACTN</name>
<dbReference type="AlphaFoldDB" id="A0A6I4WAM9"/>
<dbReference type="SUPFAM" id="SSF56112">
    <property type="entry name" value="Protein kinase-like (PK-like)"/>
    <property type="match status" value="1"/>
</dbReference>
<keyword evidence="9" id="KW-1185">Reference proteome</keyword>
<dbReference type="InterPro" id="IPR011042">
    <property type="entry name" value="6-blade_b-propeller_TolB-like"/>
</dbReference>
<protein>
    <submittedName>
        <fullName evidence="8">Protein kinase</fullName>
    </submittedName>
</protein>
<feature type="region of interest" description="Disordered" evidence="6">
    <location>
        <begin position="281"/>
        <end position="394"/>
    </location>
</feature>
<dbReference type="InterPro" id="IPR011659">
    <property type="entry name" value="WD40"/>
</dbReference>
<dbReference type="PROSITE" id="PS50011">
    <property type="entry name" value="PROTEIN_KINASE_DOM"/>
    <property type="match status" value="1"/>
</dbReference>
<dbReference type="InterPro" id="IPR011009">
    <property type="entry name" value="Kinase-like_dom_sf"/>
</dbReference>
<dbReference type="GO" id="GO:0004674">
    <property type="term" value="F:protein serine/threonine kinase activity"/>
    <property type="evidence" value="ECO:0007669"/>
    <property type="project" value="TreeGrafter"/>
</dbReference>
<proteinExistence type="predicted"/>
<sequence length="702" mass="73440">MDGSQEWPAGPSAADPERVGPFVVEARLGEGGMGAVYLARAADGTQVAVKVVRPDLAGHPAFRARFHEEARNALRVASFCTARVLDHGEDGGRAYLATEFIEGPSLQQQLDTSGPLTGGTLHGVAVGVATALVAIHSVGLVHRDLKPGNVLLSRSGPRVIDFGIARALDEAAALTRTGQLIGTPGFLAPEQVSGGDITPATDIFAWGCLVASAANGRNPFGTGQVHVMAARALHADPDLGALTEPLAGLVRAALDKDPARRPSARDLLLSLVGADAAPPAATVVATDPGHPAAQHTRLAGPPDTAPPDAATHPSGGPAHAPTEPAQGRPQPWPEPATEPARQNVQQNVQQGGPAQQQVPRPYGEPAPHGAGQPPGPRPYGEPTRPAEPPPRPRRRSRALLAAGAAVTAAAVTAGVLYLVWPDSGDKSAGSANGFPRDALLVRIDTERGWPDTCHGDIGRYTPGAAAPVPLVTGPSCDMLPQWSPDRKRFAFTRWADPGASVYVGNANGTGVRWLASDLSGRSRVAWSPDGARLAYPVLVGRVRQFAVRPVDGAGTATTITTDPADKDDPMWSRAGLVFWSKREGTAQLYTLDPDRPTQPWKQLTTGDVPAGDPAWSPDGRRIAYTRGKDPGEIWVMNADGTGGHRVTTGAENESDPSWSPDGRWIAYVRGPFTDSVVHAIRADGTGDRVLTPQGSLIAHPSW</sequence>
<dbReference type="InterPro" id="IPR017441">
    <property type="entry name" value="Protein_kinase_ATP_BS"/>
</dbReference>
<dbReference type="GO" id="GO:0005524">
    <property type="term" value="F:ATP binding"/>
    <property type="evidence" value="ECO:0007669"/>
    <property type="project" value="UniProtKB-UniRule"/>
</dbReference>
<keyword evidence="1" id="KW-0808">Transferase</keyword>
<evidence type="ECO:0000256" key="2">
    <source>
        <dbReference type="ARBA" id="ARBA00022741"/>
    </source>
</evidence>
<organism evidence="8 9">
    <name type="scientific">Actinomadura rayongensis</name>
    <dbReference type="NCBI Taxonomy" id="1429076"/>
    <lineage>
        <taxon>Bacteria</taxon>
        <taxon>Bacillati</taxon>
        <taxon>Actinomycetota</taxon>
        <taxon>Actinomycetes</taxon>
        <taxon>Streptosporangiales</taxon>
        <taxon>Thermomonosporaceae</taxon>
        <taxon>Actinomadura</taxon>
    </lineage>
</organism>
<evidence type="ECO:0000256" key="1">
    <source>
        <dbReference type="ARBA" id="ARBA00022679"/>
    </source>
</evidence>
<dbReference type="PANTHER" id="PTHR43289:SF34">
    <property type="entry name" value="SERINE_THREONINE-PROTEIN KINASE YBDM-RELATED"/>
    <property type="match status" value="1"/>
</dbReference>
<dbReference type="SMART" id="SM00220">
    <property type="entry name" value="S_TKc"/>
    <property type="match status" value="1"/>
</dbReference>
<dbReference type="OrthoDB" id="3915799at2"/>
<evidence type="ECO:0000259" key="7">
    <source>
        <dbReference type="PROSITE" id="PS50011"/>
    </source>
</evidence>
<reference evidence="8 9" key="1">
    <citation type="submission" date="2019-12" db="EMBL/GenBank/DDBJ databases">
        <title>Nocardia macrotermitis sp. nov. and Nocardia aurantia sp. nov., isolated from the gut of the fungus growing-termite Macrotermes natalensis.</title>
        <authorList>
            <person name="Christine B."/>
            <person name="Rene B."/>
        </authorList>
    </citation>
    <scope>NUCLEOTIDE SEQUENCE [LARGE SCALE GENOMIC DNA]</scope>
    <source>
        <strain evidence="8 9">DSM 102126</strain>
    </source>
</reference>
<keyword evidence="3 8" id="KW-0418">Kinase</keyword>
<comment type="caution">
    <text evidence="8">The sequence shown here is derived from an EMBL/GenBank/DDBJ whole genome shotgun (WGS) entry which is preliminary data.</text>
</comment>
<evidence type="ECO:0000256" key="6">
    <source>
        <dbReference type="SAM" id="MobiDB-lite"/>
    </source>
</evidence>
<dbReference type="EMBL" id="WUTW01000009">
    <property type="protein sequence ID" value="MXQ67939.1"/>
    <property type="molecule type" value="Genomic_DNA"/>
</dbReference>
<evidence type="ECO:0000256" key="3">
    <source>
        <dbReference type="ARBA" id="ARBA00022777"/>
    </source>
</evidence>
<dbReference type="PROSITE" id="PS00108">
    <property type="entry name" value="PROTEIN_KINASE_ST"/>
    <property type="match status" value="1"/>
</dbReference>
<feature type="compositionally biased region" description="Low complexity" evidence="6">
    <location>
        <begin position="299"/>
        <end position="311"/>
    </location>
</feature>
<feature type="binding site" evidence="5">
    <location>
        <position position="50"/>
    </location>
    <ligand>
        <name>ATP</name>
        <dbReference type="ChEBI" id="CHEBI:30616"/>
    </ligand>
</feature>
<keyword evidence="2 5" id="KW-0547">Nucleotide-binding</keyword>
<dbReference type="RefSeq" id="WP_161106122.1">
    <property type="nucleotide sequence ID" value="NZ_JBHLYI010000015.1"/>
</dbReference>
<dbReference type="InterPro" id="IPR000719">
    <property type="entry name" value="Prot_kinase_dom"/>
</dbReference>
<dbReference type="Pfam" id="PF07676">
    <property type="entry name" value="PD40"/>
    <property type="match status" value="3"/>
</dbReference>
<feature type="domain" description="Protein kinase" evidence="7">
    <location>
        <begin position="22"/>
        <end position="293"/>
    </location>
</feature>
<dbReference type="CDD" id="cd14014">
    <property type="entry name" value="STKc_PknB_like"/>
    <property type="match status" value="1"/>
</dbReference>
<feature type="compositionally biased region" description="Low complexity" evidence="6">
    <location>
        <begin position="339"/>
        <end position="371"/>
    </location>
</feature>
<dbReference type="Gene3D" id="2.120.10.30">
    <property type="entry name" value="TolB, C-terminal domain"/>
    <property type="match status" value="2"/>
</dbReference>
<evidence type="ECO:0000256" key="5">
    <source>
        <dbReference type="PROSITE-ProRule" id="PRU10141"/>
    </source>
</evidence>
<evidence type="ECO:0000313" key="9">
    <source>
        <dbReference type="Proteomes" id="UP000431901"/>
    </source>
</evidence>
<dbReference type="Pfam" id="PF00069">
    <property type="entry name" value="Pkinase"/>
    <property type="match status" value="1"/>
</dbReference>
<dbReference type="Gene3D" id="1.10.510.10">
    <property type="entry name" value="Transferase(Phosphotransferase) domain 1"/>
    <property type="match status" value="1"/>
</dbReference>
<evidence type="ECO:0000256" key="4">
    <source>
        <dbReference type="ARBA" id="ARBA00022840"/>
    </source>
</evidence>
<keyword evidence="4 5" id="KW-0067">ATP-binding</keyword>
<dbReference type="PANTHER" id="PTHR43289">
    <property type="entry name" value="MITOGEN-ACTIVATED PROTEIN KINASE KINASE KINASE 20-RELATED"/>
    <property type="match status" value="1"/>
</dbReference>
<feature type="compositionally biased region" description="Pro residues" evidence="6">
    <location>
        <begin position="373"/>
        <end position="389"/>
    </location>
</feature>
<dbReference type="InterPro" id="IPR008271">
    <property type="entry name" value="Ser/Thr_kinase_AS"/>
</dbReference>
<dbReference type="PROSITE" id="PS00107">
    <property type="entry name" value="PROTEIN_KINASE_ATP"/>
    <property type="match status" value="1"/>
</dbReference>
<dbReference type="Proteomes" id="UP000431901">
    <property type="component" value="Unassembled WGS sequence"/>
</dbReference>
<accession>A0A6I4WAM9</accession>
<gene>
    <name evidence="8" type="ORF">GQ466_28380</name>
</gene>
<dbReference type="Gene3D" id="3.30.200.20">
    <property type="entry name" value="Phosphorylase Kinase, domain 1"/>
    <property type="match status" value="1"/>
</dbReference>